<dbReference type="STRING" id="1428644.BIV57_16785"/>
<accession>A0A1J7C9M4</accession>
<reference evidence="3 4" key="1">
    <citation type="submission" date="2016-10" db="EMBL/GenBank/DDBJ databases">
        <title>Genome sequence of Streptomyces gilvigriseus MUSC 26.</title>
        <authorList>
            <person name="Lee L.-H."/>
            <person name="Ser H.-L."/>
        </authorList>
    </citation>
    <scope>NUCLEOTIDE SEQUENCE [LARGE SCALE GENOMIC DNA]</scope>
    <source>
        <strain evidence="3 4">MUSC 26</strain>
    </source>
</reference>
<feature type="domain" description="PepSY" evidence="2">
    <location>
        <begin position="294"/>
        <end position="350"/>
    </location>
</feature>
<sequence>MMHTQATTGNGGRGRHAAPKVRGARAVRVGRLAAGAAALAIAGGAAAPAMADDGTGQGYGSGSGMASGSGSGHDGASWGTSYQPTSGGSGAATVHRKKHKKHTGTHRGHASHRDPVCAYGSGSTAHGTGSSPWMEGRPSGSGGGNGSGGGFGTGSASGSASGSEGGTGTGGHPEEGHAEDATESGGEGPLAVRARSAQPPGGGVKGVTVRQAVGAVLRGVPGGRVLVADRVRENGRWVWDTIVADRDGGRRIAVVDAERGKLLSVRRAPAEGPRAQAEIRAENRLAHRARTDAAAAVAAAQQREPGLAITRVALADDRGNPVWDVRAESADGTTARTVTVDATTGKVLSDRPDLDPDDA</sequence>
<feature type="compositionally biased region" description="Low complexity" evidence="1">
    <location>
        <begin position="120"/>
        <end position="131"/>
    </location>
</feature>
<dbReference type="Pfam" id="PF03413">
    <property type="entry name" value="PepSY"/>
    <property type="match status" value="1"/>
</dbReference>
<dbReference type="Gene3D" id="3.10.450.40">
    <property type="match status" value="1"/>
</dbReference>
<gene>
    <name evidence="3" type="ORF">BIV57_16785</name>
</gene>
<proteinExistence type="predicted"/>
<evidence type="ECO:0000313" key="4">
    <source>
        <dbReference type="Proteomes" id="UP000243342"/>
    </source>
</evidence>
<feature type="compositionally biased region" description="Gly residues" evidence="1">
    <location>
        <begin position="61"/>
        <end position="73"/>
    </location>
</feature>
<feature type="compositionally biased region" description="Gly residues" evidence="1">
    <location>
        <begin position="139"/>
        <end position="155"/>
    </location>
</feature>
<feature type="compositionally biased region" description="Basic residues" evidence="1">
    <location>
        <begin position="94"/>
        <end position="110"/>
    </location>
</feature>
<dbReference type="InterPro" id="IPR025711">
    <property type="entry name" value="PepSY"/>
</dbReference>
<feature type="compositionally biased region" description="Basic residues" evidence="1">
    <location>
        <begin position="13"/>
        <end position="23"/>
    </location>
</feature>
<dbReference type="Proteomes" id="UP000243342">
    <property type="component" value="Unassembled WGS sequence"/>
</dbReference>
<evidence type="ECO:0000256" key="1">
    <source>
        <dbReference type="SAM" id="MobiDB-lite"/>
    </source>
</evidence>
<dbReference type="AlphaFoldDB" id="A0A1J7C9M4"/>
<organism evidence="3 4">
    <name type="scientific">Mangrovactinospora gilvigrisea</name>
    <dbReference type="NCBI Taxonomy" id="1428644"/>
    <lineage>
        <taxon>Bacteria</taxon>
        <taxon>Bacillati</taxon>
        <taxon>Actinomycetota</taxon>
        <taxon>Actinomycetes</taxon>
        <taxon>Kitasatosporales</taxon>
        <taxon>Streptomycetaceae</taxon>
        <taxon>Mangrovactinospora</taxon>
    </lineage>
</organism>
<feature type="region of interest" description="Disordered" evidence="1">
    <location>
        <begin position="1"/>
        <end position="23"/>
    </location>
</feature>
<evidence type="ECO:0000259" key="2">
    <source>
        <dbReference type="Pfam" id="PF03413"/>
    </source>
</evidence>
<keyword evidence="4" id="KW-1185">Reference proteome</keyword>
<comment type="caution">
    <text evidence="3">The sequence shown here is derived from an EMBL/GenBank/DDBJ whole genome shotgun (WGS) entry which is preliminary data.</text>
</comment>
<name>A0A1J7C9M4_9ACTN</name>
<protein>
    <recommendedName>
        <fullName evidence="2">PepSY domain-containing protein</fullName>
    </recommendedName>
</protein>
<dbReference type="EMBL" id="MLCF01000101">
    <property type="protein sequence ID" value="OIV36346.1"/>
    <property type="molecule type" value="Genomic_DNA"/>
</dbReference>
<feature type="region of interest" description="Disordered" evidence="1">
    <location>
        <begin position="61"/>
        <end position="206"/>
    </location>
</feature>
<dbReference type="RefSeq" id="WP_071657697.1">
    <property type="nucleotide sequence ID" value="NZ_MLCF01000101.1"/>
</dbReference>
<evidence type="ECO:0000313" key="3">
    <source>
        <dbReference type="EMBL" id="OIV36346.1"/>
    </source>
</evidence>